<evidence type="ECO:0008006" key="5">
    <source>
        <dbReference type="Google" id="ProtNLM"/>
    </source>
</evidence>
<evidence type="ECO:0000256" key="2">
    <source>
        <dbReference type="SAM" id="Phobius"/>
    </source>
</evidence>
<dbReference type="RefSeq" id="WP_344335291.1">
    <property type="nucleotide sequence ID" value="NZ_BAAAKJ010000167.1"/>
</dbReference>
<accession>A0ABN1Y299</accession>
<evidence type="ECO:0000313" key="3">
    <source>
        <dbReference type="EMBL" id="GAA1395920.1"/>
    </source>
</evidence>
<feature type="transmembrane region" description="Helical" evidence="2">
    <location>
        <begin position="33"/>
        <end position="53"/>
    </location>
</feature>
<dbReference type="Proteomes" id="UP001499863">
    <property type="component" value="Unassembled WGS sequence"/>
</dbReference>
<feature type="region of interest" description="Disordered" evidence="1">
    <location>
        <begin position="83"/>
        <end position="110"/>
    </location>
</feature>
<keyword evidence="2" id="KW-0812">Transmembrane</keyword>
<gene>
    <name evidence="3" type="ORF">GCM10009639_31550</name>
</gene>
<protein>
    <recommendedName>
        <fullName evidence="5">Integral membrane protein</fullName>
    </recommendedName>
</protein>
<reference evidence="3 4" key="1">
    <citation type="journal article" date="2019" name="Int. J. Syst. Evol. Microbiol.">
        <title>The Global Catalogue of Microorganisms (GCM) 10K type strain sequencing project: providing services to taxonomists for standard genome sequencing and annotation.</title>
        <authorList>
            <consortium name="The Broad Institute Genomics Platform"/>
            <consortium name="The Broad Institute Genome Sequencing Center for Infectious Disease"/>
            <person name="Wu L."/>
            <person name="Ma J."/>
        </authorList>
    </citation>
    <scope>NUCLEOTIDE SEQUENCE [LARGE SCALE GENOMIC DNA]</scope>
    <source>
        <strain evidence="3 4">JCM 12393</strain>
    </source>
</reference>
<keyword evidence="2" id="KW-0472">Membrane</keyword>
<name>A0ABN1Y299_9ACTN</name>
<comment type="caution">
    <text evidence="3">The sequence shown here is derived from an EMBL/GenBank/DDBJ whole genome shotgun (WGS) entry which is preliminary data.</text>
</comment>
<feature type="transmembrane region" description="Helical" evidence="2">
    <location>
        <begin position="6"/>
        <end position="26"/>
    </location>
</feature>
<keyword evidence="2" id="KW-1133">Transmembrane helix</keyword>
<dbReference type="EMBL" id="BAAAKJ010000167">
    <property type="protein sequence ID" value="GAA1395920.1"/>
    <property type="molecule type" value="Genomic_DNA"/>
</dbReference>
<evidence type="ECO:0000313" key="4">
    <source>
        <dbReference type="Proteomes" id="UP001499863"/>
    </source>
</evidence>
<evidence type="ECO:0000256" key="1">
    <source>
        <dbReference type="SAM" id="MobiDB-lite"/>
    </source>
</evidence>
<keyword evidence="4" id="KW-1185">Reference proteome</keyword>
<sequence length="110" mass="11278">MLVETFAFALVGVVAGAAALLSWPAYFPAGRALTLGTAVGSALLSGVVAHFALDGRYPAASIAVSAVASALLTSVLARPDLAAGRAPAHRHRPQREGAHRAGAHRRHRHA</sequence>
<organism evidence="3 4">
    <name type="scientific">Kitasatospora putterlickiae</name>
    <dbReference type="NCBI Taxonomy" id="221725"/>
    <lineage>
        <taxon>Bacteria</taxon>
        <taxon>Bacillati</taxon>
        <taxon>Actinomycetota</taxon>
        <taxon>Actinomycetes</taxon>
        <taxon>Kitasatosporales</taxon>
        <taxon>Streptomycetaceae</taxon>
        <taxon>Kitasatospora</taxon>
    </lineage>
</organism>
<proteinExistence type="predicted"/>
<feature type="compositionally biased region" description="Basic residues" evidence="1">
    <location>
        <begin position="101"/>
        <end position="110"/>
    </location>
</feature>